<dbReference type="Gene3D" id="3.40.50.150">
    <property type="entry name" value="Vaccinia Virus protein VP39"/>
    <property type="match status" value="1"/>
</dbReference>
<name>A0A810L386_9ACTN</name>
<dbReference type="RefSeq" id="WP_030448273.1">
    <property type="nucleotide sequence ID" value="NZ_AP023354.1"/>
</dbReference>
<dbReference type="OrthoDB" id="8163513at2"/>
<sequence>MDWVGWHEQYERPESTLARRLAAIQGQIRTFLDESPSGPLRVLSLCAGQGDDLLSVLADHPRRTDVRARLVELDAGNTAVAAQRAWSAGLPDVEVVTGDAGRADQYADLAPAHLVLLCGIFGNILDDDLARTIECCPQLCTRGGTVIWTRARGEPDRIPQICDRFERQGFERRWLSAPDAGFGVGVHRFTGTPQPLVTGTRLFRFASYEDLQRLDDR</sequence>
<dbReference type="AlphaFoldDB" id="A0A810L386"/>
<dbReference type="CDD" id="cd02440">
    <property type="entry name" value="AdoMet_MTases"/>
    <property type="match status" value="1"/>
</dbReference>
<proteinExistence type="predicted"/>
<evidence type="ECO:0000313" key="2">
    <source>
        <dbReference type="Proteomes" id="UP000680750"/>
    </source>
</evidence>
<accession>A0A810L386</accession>
<organism evidence="1 2">
    <name type="scientific">Actinocatenispora sera</name>
    <dbReference type="NCBI Taxonomy" id="390989"/>
    <lineage>
        <taxon>Bacteria</taxon>
        <taxon>Bacillati</taxon>
        <taxon>Actinomycetota</taxon>
        <taxon>Actinomycetes</taxon>
        <taxon>Micromonosporales</taxon>
        <taxon>Micromonosporaceae</taxon>
        <taxon>Actinocatenispora</taxon>
    </lineage>
</organism>
<evidence type="ECO:0008006" key="3">
    <source>
        <dbReference type="Google" id="ProtNLM"/>
    </source>
</evidence>
<keyword evidence="2" id="KW-1185">Reference proteome</keyword>
<gene>
    <name evidence="1" type="ORF">Asera_34730</name>
</gene>
<dbReference type="SUPFAM" id="SSF53335">
    <property type="entry name" value="S-adenosyl-L-methionine-dependent methyltransferases"/>
    <property type="match status" value="1"/>
</dbReference>
<protein>
    <recommendedName>
        <fullName evidence="3">Methyltransferase</fullName>
    </recommendedName>
</protein>
<reference evidence="1" key="1">
    <citation type="submission" date="2020-08" db="EMBL/GenBank/DDBJ databases">
        <title>Whole genome shotgun sequence of Actinocatenispora sera NBRC 101916.</title>
        <authorList>
            <person name="Komaki H."/>
            <person name="Tamura T."/>
        </authorList>
    </citation>
    <scope>NUCLEOTIDE SEQUENCE</scope>
    <source>
        <strain evidence="1">NBRC 101916</strain>
    </source>
</reference>
<evidence type="ECO:0000313" key="1">
    <source>
        <dbReference type="EMBL" id="BCJ29365.1"/>
    </source>
</evidence>
<dbReference type="InterPro" id="IPR029063">
    <property type="entry name" value="SAM-dependent_MTases_sf"/>
</dbReference>
<dbReference type="Proteomes" id="UP000680750">
    <property type="component" value="Chromosome"/>
</dbReference>
<dbReference type="KEGG" id="aser:Asera_34730"/>
<dbReference type="EMBL" id="AP023354">
    <property type="protein sequence ID" value="BCJ29365.1"/>
    <property type="molecule type" value="Genomic_DNA"/>
</dbReference>